<dbReference type="InterPro" id="IPR029261">
    <property type="entry name" value="Transposase_Znf"/>
</dbReference>
<dbReference type="Pfam" id="PF14690">
    <property type="entry name" value="Zn_ribbon_ISL3"/>
    <property type="match status" value="1"/>
</dbReference>
<dbReference type="InterPro" id="IPR047951">
    <property type="entry name" value="Transpos_ISL3"/>
</dbReference>
<dbReference type="Pfam" id="PF01610">
    <property type="entry name" value="DDE_Tnp_ISL3"/>
    <property type="match status" value="2"/>
</dbReference>
<protein>
    <submittedName>
        <fullName evidence="4">ISL3 family transposase</fullName>
    </submittedName>
</protein>
<dbReference type="AlphaFoldDB" id="A0A928VRP2"/>
<evidence type="ECO:0000259" key="2">
    <source>
        <dbReference type="Pfam" id="PF01610"/>
    </source>
</evidence>
<evidence type="ECO:0000259" key="3">
    <source>
        <dbReference type="Pfam" id="PF14690"/>
    </source>
</evidence>
<feature type="domain" description="Transposase IS204/IS1001/IS1096/IS1165 DDE" evidence="2">
    <location>
        <begin position="429"/>
        <end position="548"/>
    </location>
</feature>
<dbReference type="PANTHER" id="PTHR33498">
    <property type="entry name" value="TRANSPOSASE FOR INSERTION SEQUENCE ELEMENT IS1557"/>
    <property type="match status" value="1"/>
</dbReference>
<dbReference type="NCBIfam" id="NF033550">
    <property type="entry name" value="transpos_ISL3"/>
    <property type="match status" value="1"/>
</dbReference>
<evidence type="ECO:0000313" key="4">
    <source>
        <dbReference type="EMBL" id="MBE9033508.1"/>
    </source>
</evidence>
<evidence type="ECO:0000313" key="5">
    <source>
        <dbReference type="Proteomes" id="UP000625316"/>
    </source>
</evidence>
<keyword evidence="5" id="KW-1185">Reference proteome</keyword>
<keyword evidence="1" id="KW-0175">Coiled coil</keyword>
<comment type="caution">
    <text evidence="4">The sequence shown here is derived from an EMBL/GenBank/DDBJ whole genome shotgun (WGS) entry which is preliminary data.</text>
</comment>
<gene>
    <name evidence="4" type="ORF">IQ266_27660</name>
</gene>
<dbReference type="EMBL" id="JADEXQ010000229">
    <property type="protein sequence ID" value="MBE9033508.1"/>
    <property type="molecule type" value="Genomic_DNA"/>
</dbReference>
<accession>A0A928VRP2</accession>
<dbReference type="RefSeq" id="WP_264328306.1">
    <property type="nucleotide sequence ID" value="NZ_JADEXQ010000229.1"/>
</dbReference>
<name>A0A928VRP2_9CYAN</name>
<reference evidence="4" key="1">
    <citation type="submission" date="2020-10" db="EMBL/GenBank/DDBJ databases">
        <authorList>
            <person name="Castelo-Branco R."/>
            <person name="Eusebio N."/>
            <person name="Adriana R."/>
            <person name="Vieira A."/>
            <person name="Brugerolle De Fraissinette N."/>
            <person name="Rezende De Castro R."/>
            <person name="Schneider M.P."/>
            <person name="Vasconcelos V."/>
            <person name="Leao P.N."/>
        </authorList>
    </citation>
    <scope>NUCLEOTIDE SEQUENCE</scope>
    <source>
        <strain evidence="4">LEGE 11480</strain>
    </source>
</reference>
<dbReference type="InterPro" id="IPR002560">
    <property type="entry name" value="Transposase_DDE"/>
</dbReference>
<evidence type="ECO:0000256" key="1">
    <source>
        <dbReference type="SAM" id="Coils"/>
    </source>
</evidence>
<feature type="domain" description="Transposase IS204/IS1001/IS1096/IS1165 zinc-finger" evidence="3">
    <location>
        <begin position="41"/>
        <end position="84"/>
    </location>
</feature>
<proteinExistence type="predicted"/>
<feature type="coiled-coil region" evidence="1">
    <location>
        <begin position="285"/>
        <end position="312"/>
    </location>
</feature>
<dbReference type="PANTHER" id="PTHR33498:SF1">
    <property type="entry name" value="TRANSPOSASE FOR INSERTION SEQUENCE ELEMENT IS1557"/>
    <property type="match status" value="1"/>
</dbReference>
<organism evidence="4 5">
    <name type="scientific">Romeriopsis navalis LEGE 11480</name>
    <dbReference type="NCBI Taxonomy" id="2777977"/>
    <lineage>
        <taxon>Bacteria</taxon>
        <taxon>Bacillati</taxon>
        <taxon>Cyanobacteriota</taxon>
        <taxon>Cyanophyceae</taxon>
        <taxon>Leptolyngbyales</taxon>
        <taxon>Leptolyngbyaceae</taxon>
        <taxon>Romeriopsis</taxon>
        <taxon>Romeriopsis navalis</taxon>
    </lineage>
</organism>
<sequence length="560" mass="63766">MTSSFWQHLLRGHYQLCLEQLEIDADASHLDLHVHSLQTSVQCPLCGILSQRIHSHYERCIADLTCIQLSVKLIVQVRKFFCDNQACRRRIFAERLPGIAAPWARKTCRLVKYLQAMGLALGGIAGARLAKQLGYAICGSTLLNQLRRLSIPLFAVPKRLGVDDFALRRGHRYGTILVDLGCHQPIALLADRQADTIADWLTQHPGVEVLSRDRSPTYKKGMTQGAPAAVQVADRFHLVRNLGDMLETLLSHYRPQLKSIEAKHRQALVRQRPAAVVVQAQPTATEEAEAKAQAAHRRRVKQQREVKRLQAQQWSQSAMAATIGISVRTVQRFLHQPDFPDTVPRRQVFGRSQILDRYKPMLLDWWNDGCHDSQLLLHLLQRQGYTGGLRTLQRYLQQVRAAQGIRPKQAPSSQFQPALDPQLPPFTARRAAWLILQHPTHRDEHGTQQLALLQAEHPDLALTVRLADTFLQLLRQQQGQTFDTWLTQALRSPLKPFQKFASSLLEDYAAVKMSMMTDISNGPVEGLNNRLKMLKRQMYGRANLELLERRFILTSRSYQN</sequence>
<dbReference type="Proteomes" id="UP000625316">
    <property type="component" value="Unassembled WGS sequence"/>
</dbReference>
<feature type="domain" description="Transposase IS204/IS1001/IS1096/IS1165 DDE" evidence="2">
    <location>
        <begin position="160"/>
        <end position="291"/>
    </location>
</feature>